<evidence type="ECO:0000313" key="2">
    <source>
        <dbReference type="Proteomes" id="UP000199501"/>
    </source>
</evidence>
<organism evidence="1 2">
    <name type="scientific">Actinokineospora iranica</name>
    <dbReference type="NCBI Taxonomy" id="1271860"/>
    <lineage>
        <taxon>Bacteria</taxon>
        <taxon>Bacillati</taxon>
        <taxon>Actinomycetota</taxon>
        <taxon>Actinomycetes</taxon>
        <taxon>Pseudonocardiales</taxon>
        <taxon>Pseudonocardiaceae</taxon>
        <taxon>Actinokineospora</taxon>
    </lineage>
</organism>
<proteinExistence type="predicted"/>
<keyword evidence="2" id="KW-1185">Reference proteome</keyword>
<reference evidence="2" key="1">
    <citation type="submission" date="2016-10" db="EMBL/GenBank/DDBJ databases">
        <authorList>
            <person name="Varghese N."/>
            <person name="Submissions S."/>
        </authorList>
    </citation>
    <scope>NUCLEOTIDE SEQUENCE [LARGE SCALE GENOMIC DNA]</scope>
    <source>
        <strain evidence="2">IBRC-M 10403</strain>
    </source>
</reference>
<evidence type="ECO:0000313" key="1">
    <source>
        <dbReference type="EMBL" id="SDD88138.1"/>
    </source>
</evidence>
<accession>A0A1G6YCN6</accession>
<sequence length="97" mass="10763">MGVLMIDRDGREEYVSSLISELLPFDTAFAVLGCARFRNLVDVLGRLGRDDAAAIEGLLREAVVELEPHKLEWLAEGAESPAGFLVSRVRRAYEEQS</sequence>
<dbReference type="STRING" id="1271860.SAMN05216174_12114"/>
<dbReference type="Proteomes" id="UP000199501">
    <property type="component" value="Unassembled WGS sequence"/>
</dbReference>
<protein>
    <submittedName>
        <fullName evidence="1">Uncharacterized protein</fullName>
    </submittedName>
</protein>
<dbReference type="AlphaFoldDB" id="A0A1G6YCN6"/>
<dbReference type="EMBL" id="FMZZ01000021">
    <property type="protein sequence ID" value="SDD88138.1"/>
    <property type="molecule type" value="Genomic_DNA"/>
</dbReference>
<gene>
    <name evidence="1" type="ORF">SAMN05216174_12114</name>
</gene>
<name>A0A1G6YCN6_9PSEU</name>